<dbReference type="GO" id="GO:0005829">
    <property type="term" value="C:cytosol"/>
    <property type="evidence" value="ECO:0007669"/>
    <property type="project" value="TreeGrafter"/>
</dbReference>
<dbReference type="PROSITE" id="PS50042">
    <property type="entry name" value="CNMP_BINDING_3"/>
    <property type="match status" value="1"/>
</dbReference>
<feature type="domain" description="Cyclic nucleotide-binding" evidence="4">
    <location>
        <begin position="30"/>
        <end position="150"/>
    </location>
</feature>
<dbReference type="InterPro" id="IPR018490">
    <property type="entry name" value="cNMP-bd_dom_sf"/>
</dbReference>
<evidence type="ECO:0008006" key="8">
    <source>
        <dbReference type="Google" id="ProtNLM"/>
    </source>
</evidence>
<organism evidence="6 7">
    <name type="scientific">Halopseudomonas phragmitis</name>
    <dbReference type="NCBI Taxonomy" id="1931241"/>
    <lineage>
        <taxon>Bacteria</taxon>
        <taxon>Pseudomonadati</taxon>
        <taxon>Pseudomonadota</taxon>
        <taxon>Gammaproteobacteria</taxon>
        <taxon>Pseudomonadales</taxon>
        <taxon>Pseudomonadaceae</taxon>
        <taxon>Halopseudomonas</taxon>
    </lineage>
</organism>
<evidence type="ECO:0000259" key="5">
    <source>
        <dbReference type="PROSITE" id="PS51063"/>
    </source>
</evidence>
<dbReference type="InterPro" id="IPR014710">
    <property type="entry name" value="RmlC-like_jellyroll"/>
</dbReference>
<protein>
    <recommendedName>
        <fullName evidence="8">Crp/Fnr family transcriptional regulator</fullName>
    </recommendedName>
</protein>
<evidence type="ECO:0000256" key="3">
    <source>
        <dbReference type="ARBA" id="ARBA00023163"/>
    </source>
</evidence>
<dbReference type="GO" id="GO:0003700">
    <property type="term" value="F:DNA-binding transcription factor activity"/>
    <property type="evidence" value="ECO:0007669"/>
    <property type="project" value="TreeGrafter"/>
</dbReference>
<dbReference type="InterPro" id="IPR036388">
    <property type="entry name" value="WH-like_DNA-bd_sf"/>
</dbReference>
<dbReference type="CDD" id="cd00038">
    <property type="entry name" value="CAP_ED"/>
    <property type="match status" value="1"/>
</dbReference>
<dbReference type="InterPro" id="IPR036390">
    <property type="entry name" value="WH_DNA-bd_sf"/>
</dbReference>
<evidence type="ECO:0000256" key="2">
    <source>
        <dbReference type="ARBA" id="ARBA00023125"/>
    </source>
</evidence>
<dbReference type="EMBL" id="CP020100">
    <property type="protein sequence ID" value="AQZ93470.1"/>
    <property type="molecule type" value="Genomic_DNA"/>
</dbReference>
<dbReference type="InterPro" id="IPR012318">
    <property type="entry name" value="HTH_CRP"/>
</dbReference>
<dbReference type="PANTHER" id="PTHR24567:SF74">
    <property type="entry name" value="HTH-TYPE TRANSCRIPTIONAL REGULATOR ARCR"/>
    <property type="match status" value="1"/>
</dbReference>
<dbReference type="Pfam" id="PF13545">
    <property type="entry name" value="HTH_Crp_2"/>
    <property type="match status" value="1"/>
</dbReference>
<dbReference type="AlphaFoldDB" id="A0A1V0B0Q9"/>
<dbReference type="KEGG" id="ppha:BVH74_01230"/>
<proteinExistence type="predicted"/>
<dbReference type="GO" id="GO:0003677">
    <property type="term" value="F:DNA binding"/>
    <property type="evidence" value="ECO:0007669"/>
    <property type="project" value="UniProtKB-KW"/>
</dbReference>
<dbReference type="SMART" id="SM00419">
    <property type="entry name" value="HTH_CRP"/>
    <property type="match status" value="1"/>
</dbReference>
<dbReference type="Gene3D" id="1.10.10.10">
    <property type="entry name" value="Winged helix-like DNA-binding domain superfamily/Winged helix DNA-binding domain"/>
    <property type="match status" value="1"/>
</dbReference>
<dbReference type="PROSITE" id="PS51063">
    <property type="entry name" value="HTH_CRP_2"/>
    <property type="match status" value="1"/>
</dbReference>
<dbReference type="PANTHER" id="PTHR24567">
    <property type="entry name" value="CRP FAMILY TRANSCRIPTIONAL REGULATORY PROTEIN"/>
    <property type="match status" value="1"/>
</dbReference>
<feature type="domain" description="HTH crp-type" evidence="5">
    <location>
        <begin position="164"/>
        <end position="237"/>
    </location>
</feature>
<dbReference type="SUPFAM" id="SSF51206">
    <property type="entry name" value="cAMP-binding domain-like"/>
    <property type="match status" value="1"/>
</dbReference>
<evidence type="ECO:0000313" key="7">
    <source>
        <dbReference type="Proteomes" id="UP000243488"/>
    </source>
</evidence>
<reference evidence="6 7" key="1">
    <citation type="submission" date="2017-03" db="EMBL/GenBank/DDBJ databases">
        <title>Complete genome sequence of the novel DNRA strain Pseudomonas sp. S-6-2 isolated from Chinese polluted river sediment. Journal of Biotechnology.</title>
        <authorList>
            <person name="Li J."/>
            <person name="Xiang F."/>
            <person name="Wang L."/>
            <person name="Xi L."/>
            <person name="Liu J."/>
        </authorList>
    </citation>
    <scope>NUCLEOTIDE SEQUENCE [LARGE SCALE GENOMIC DNA]</scope>
    <source>
        <strain evidence="6 7">S-6-2</strain>
    </source>
</reference>
<dbReference type="SMART" id="SM00100">
    <property type="entry name" value="cNMP"/>
    <property type="match status" value="1"/>
</dbReference>
<dbReference type="Gene3D" id="2.60.120.10">
    <property type="entry name" value="Jelly Rolls"/>
    <property type="match status" value="1"/>
</dbReference>
<dbReference type="STRING" id="1931241.BVH74_01230"/>
<name>A0A1V0B0Q9_9GAMM</name>
<evidence type="ECO:0000256" key="1">
    <source>
        <dbReference type="ARBA" id="ARBA00023015"/>
    </source>
</evidence>
<dbReference type="Pfam" id="PF00027">
    <property type="entry name" value="cNMP_binding"/>
    <property type="match status" value="1"/>
</dbReference>
<keyword evidence="1" id="KW-0805">Transcription regulation</keyword>
<dbReference type="InterPro" id="IPR000595">
    <property type="entry name" value="cNMP-bd_dom"/>
</dbReference>
<keyword evidence="3" id="KW-0804">Transcription</keyword>
<keyword evidence="7" id="KW-1185">Reference proteome</keyword>
<dbReference type="Proteomes" id="UP000243488">
    <property type="component" value="Chromosome"/>
</dbReference>
<accession>A0A1V0B0Q9</accession>
<sequence>MTAKRTVSQFTVSGKAEDHKLAKLLQDNRWFSELPQPVLDDIQAQARYRKLEDGECVYAKDDMPDGLYGVLSGAARISNIGQDGREAVLAILSPGSWFGEVSLFDGLPRSHDTHASGPTELLFIPRQNFQQLLERHAELYPLFMRLLCRRLRLSFTMQEDSALLPLPSRLAKRLLMHAHNYGQTEDSGGRLAVQLSQESLGLMLNSSRQSINKLLKRLEAAGWLQIRYGLIIIADEQALAQLANGEQPEDVSP</sequence>
<gene>
    <name evidence="6" type="ORF">BVH74_01230</name>
</gene>
<evidence type="ECO:0000313" key="6">
    <source>
        <dbReference type="EMBL" id="AQZ93470.1"/>
    </source>
</evidence>
<keyword evidence="2" id="KW-0238">DNA-binding</keyword>
<evidence type="ECO:0000259" key="4">
    <source>
        <dbReference type="PROSITE" id="PS50042"/>
    </source>
</evidence>
<dbReference type="InterPro" id="IPR050397">
    <property type="entry name" value="Env_Response_Regulators"/>
</dbReference>
<dbReference type="SUPFAM" id="SSF46785">
    <property type="entry name" value="Winged helix' DNA-binding domain"/>
    <property type="match status" value="1"/>
</dbReference>